<evidence type="ECO:0000313" key="2">
    <source>
        <dbReference type="EMBL" id="BAF90057.1"/>
    </source>
</evidence>
<reference evidence="2 3" key="3">
    <citation type="journal article" date="2008" name="BMC Genomics">
        <title>The genome of the versatile nitrogen fixer Azorhizobium caulinodans ORS571.</title>
        <authorList>
            <person name="Lee KB."/>
            <person name="Backer P.D."/>
            <person name="Aono T."/>
            <person name="Liu CT."/>
            <person name="Suzuki S."/>
            <person name="Suzuki T."/>
            <person name="Kaneko T."/>
            <person name="Yamada M."/>
            <person name="Tabata S."/>
            <person name="Kupfer D.M."/>
            <person name="Najar F.Z."/>
            <person name="Wiley G.B."/>
            <person name="Roe B."/>
            <person name="Binnewies T.T."/>
            <person name="Ussery D.W."/>
            <person name="D'Haeze W."/>
            <person name="Herder J.D."/>
            <person name="Gevers D."/>
            <person name="Vereecke D."/>
            <person name="Holsters M."/>
            <person name="Oyaizu H."/>
        </authorList>
    </citation>
    <scope>NUCLEOTIDE SEQUENCE [LARGE SCALE GENOMIC DNA]</scope>
    <source>
        <strain evidence="3">ATCC 43989 / DSM 5975 / JCM 20966 / LMG 6465 / NBRC 14845 / NCIMB 13405 / ORS 571</strain>
    </source>
</reference>
<accession>A8ILN8</accession>
<dbReference type="Proteomes" id="UP000000270">
    <property type="component" value="Chromosome"/>
</dbReference>
<name>A8ILN8_AZOC5</name>
<gene>
    <name evidence="2" type="ordered locus">AZC_4059</name>
</gene>
<dbReference type="AlphaFoldDB" id="A8ILN8"/>
<dbReference type="HOGENOM" id="CLU_123836_0_0_5"/>
<feature type="region of interest" description="Disordered" evidence="1">
    <location>
        <begin position="1"/>
        <end position="23"/>
    </location>
</feature>
<dbReference type="SUPFAM" id="SSF55486">
    <property type="entry name" value="Metalloproteases ('zincins'), catalytic domain"/>
    <property type="match status" value="1"/>
</dbReference>
<dbReference type="eggNOG" id="COG3824">
    <property type="taxonomic scope" value="Bacteria"/>
</dbReference>
<evidence type="ECO:0000256" key="1">
    <source>
        <dbReference type="SAM" id="MobiDB-lite"/>
    </source>
</evidence>
<organism evidence="2 3">
    <name type="scientific">Azorhizobium caulinodans (strain ATCC 43989 / DSM 5975 / JCM 20966 / LMG 6465 / NBRC 14845 / NCIMB 13405 / ORS 571)</name>
    <dbReference type="NCBI Taxonomy" id="438753"/>
    <lineage>
        <taxon>Bacteria</taxon>
        <taxon>Pseudomonadati</taxon>
        <taxon>Pseudomonadota</taxon>
        <taxon>Alphaproteobacteria</taxon>
        <taxon>Hyphomicrobiales</taxon>
        <taxon>Xanthobacteraceae</taxon>
        <taxon>Azorhizobium</taxon>
    </lineage>
</organism>
<keyword evidence="3" id="KW-1185">Reference proteome</keyword>
<evidence type="ECO:0008006" key="4">
    <source>
        <dbReference type="Google" id="ProtNLM"/>
    </source>
</evidence>
<dbReference type="EMBL" id="AP009384">
    <property type="protein sequence ID" value="BAF90057.1"/>
    <property type="molecule type" value="Genomic_DNA"/>
</dbReference>
<dbReference type="CDD" id="cd12952">
    <property type="entry name" value="MMP_ACEL2062"/>
    <property type="match status" value="1"/>
</dbReference>
<reference evidence="3" key="2">
    <citation type="submission" date="2007-04" db="EMBL/GenBank/DDBJ databases">
        <title>Complete genome sequence of the nitrogen-fixing bacterium Azorhizobium caulinodans ORS571.</title>
        <authorList>
            <person name="Lee K.B."/>
            <person name="Backer P.D."/>
            <person name="Aono T."/>
            <person name="Liu C.T."/>
            <person name="Suzuki S."/>
            <person name="Suzuki T."/>
            <person name="Kaneko T."/>
            <person name="Yamada M."/>
            <person name="Tabata S."/>
            <person name="Kupfer D.M."/>
            <person name="Najar F.Z."/>
            <person name="Wiley G.B."/>
            <person name="Roe B."/>
            <person name="Binnewies T."/>
            <person name="Ussery D."/>
            <person name="Vereecke D."/>
            <person name="Gevers D."/>
            <person name="Holsters M."/>
            <person name="Oyaizu H."/>
        </authorList>
    </citation>
    <scope>NUCLEOTIDE SEQUENCE [LARGE SCALE GENOMIC DNA]</scope>
    <source>
        <strain evidence="3">ATCC 43989 / DSM 5975 / JCM 20966 / LMG 6465 / NBRC 14845 / NCIMB 13405 / ORS 571</strain>
    </source>
</reference>
<dbReference type="Gene3D" id="3.30.2010.20">
    <property type="match status" value="1"/>
</dbReference>
<dbReference type="InterPro" id="IPR038555">
    <property type="entry name" value="Zincin_1_sf"/>
</dbReference>
<evidence type="ECO:0000313" key="3">
    <source>
        <dbReference type="Proteomes" id="UP000000270"/>
    </source>
</evidence>
<dbReference type="Pfam" id="PF06262">
    <property type="entry name" value="Zincin_1"/>
    <property type="match status" value="1"/>
</dbReference>
<reference evidence="2 3" key="4">
    <citation type="journal article" date="2009" name="Appl. Environ. Microbiol.">
        <title>Comparative genome-wide transcriptional profiling of Azorhizobium caulinodans ORS571 grown under free-living and symbiotic conditions.</title>
        <authorList>
            <person name="Tsukada S."/>
            <person name="Aono T."/>
            <person name="Akiba N."/>
            <person name="Lee KB."/>
            <person name="Liu CT."/>
            <person name="Toyazaki H."/>
            <person name="Oyaizu H."/>
        </authorList>
    </citation>
    <scope>NUCLEOTIDE SEQUENCE [LARGE SCALE GENOMIC DNA]</scope>
    <source>
        <strain evidence="3">ATCC 43989 / DSM 5975 / JCM 20966 / LMG 6465 / NBRC 14845 / NCIMB 13405 / ORS 571</strain>
    </source>
</reference>
<dbReference type="STRING" id="438753.AZC_4059"/>
<dbReference type="InterPro" id="IPR010428">
    <property type="entry name" value="Zincin_1"/>
</dbReference>
<reference evidence="2 3" key="6">
    <citation type="journal article" date="2011" name="Appl. Environ. Microbiol.">
        <title>Involvement of the azorhizobial chromosome partition gene (parA) in the onset of bacteroid differentiation during Sesbania rostrata stem nodule development.</title>
        <authorList>
            <person name="Liu CT."/>
            <person name="Lee KB."/>
            <person name="Wang YS."/>
            <person name="Peng MH."/>
            <person name="Lee KT."/>
            <person name="Suzuki S."/>
            <person name="Suzuki T."/>
            <person name="Oyaizu H."/>
        </authorList>
    </citation>
    <scope>NUCLEOTIDE SEQUENCE [LARGE SCALE GENOMIC DNA]</scope>
    <source>
        <strain evidence="3">ATCC 43989 / DSM 5975 / JCM 20966 / LMG 6465 / NBRC 14845 / NCIMB 13405 / ORS 571</strain>
    </source>
</reference>
<sequence length="173" mass="19517">MSETWRSPDQLGRRRGGGVPPPVRCGIIPKEQVEMSDALKWRTLEAPSLAEMEELADEVFARLPEPFRRLCAGVVIRVEDFPTDEVLEEMEAESPFDLLGLFQGIGLAQDEAVAPTGRLPNMIFLYRRPILDYWAEHEETLGHVVAHVLVHEIGHHFGFSDDDMERIEAAADL</sequence>
<dbReference type="KEGG" id="azc:AZC_4059"/>
<protein>
    <recommendedName>
        <fullName evidence="4">Zn-dependent protease</fullName>
    </recommendedName>
</protein>
<reference evidence="2 3" key="1">
    <citation type="journal article" date="2007" name="Appl. Environ. Microbiol.">
        <title>Rhizobial factors required for stem nodule maturation and maintenance in Sesbania rostrata-Azorhizobium caulinodans ORS571 symbiosis.</title>
        <authorList>
            <person name="Suzuki S."/>
            <person name="Aono T."/>
            <person name="Lee KB."/>
            <person name="Suzuki T."/>
            <person name="Liu CT."/>
            <person name="Miwa H."/>
            <person name="Wakao S."/>
            <person name="Iki T."/>
            <person name="Oyaizu H."/>
        </authorList>
    </citation>
    <scope>NUCLEOTIDE SEQUENCE [LARGE SCALE GENOMIC DNA]</scope>
    <source>
        <strain evidence="3">ATCC 43989 / DSM 5975 / JCM 20966 / LMG 6465 / NBRC 14845 / NCIMB 13405 / ORS 571</strain>
    </source>
</reference>
<proteinExistence type="predicted"/>
<reference evidence="2 3" key="5">
    <citation type="journal article" date="2010" name="Appl. Environ. Microbiol.">
        <title>phrR-like gene praR of Azorhizobium caulinodans ORS571 is essential for symbiosis with Sesbania rostrata and is involved in expression of reb genes.</title>
        <authorList>
            <person name="Akiba N."/>
            <person name="Aono T."/>
            <person name="Toyazaki H."/>
            <person name="Sato S."/>
            <person name="Oyaizu H."/>
        </authorList>
    </citation>
    <scope>NUCLEOTIDE SEQUENCE [LARGE SCALE GENOMIC DNA]</scope>
    <source>
        <strain evidence="3">ATCC 43989 / DSM 5975 / JCM 20966 / LMG 6465 / NBRC 14845 / NCIMB 13405 / ORS 571</strain>
    </source>
</reference>